<dbReference type="Proteomes" id="UP001265700">
    <property type="component" value="Unassembled WGS sequence"/>
</dbReference>
<dbReference type="PANTHER" id="PTHR33908">
    <property type="entry name" value="MANNOSYLTRANSFERASE YKCB-RELATED"/>
    <property type="match status" value="1"/>
</dbReference>
<feature type="transmembrane region" description="Helical" evidence="8">
    <location>
        <begin position="106"/>
        <end position="125"/>
    </location>
</feature>
<comment type="caution">
    <text evidence="9">The sequence shown here is derived from an EMBL/GenBank/DDBJ whole genome shotgun (WGS) entry which is preliminary data.</text>
</comment>
<evidence type="ECO:0000256" key="4">
    <source>
        <dbReference type="ARBA" id="ARBA00022679"/>
    </source>
</evidence>
<evidence type="ECO:0000256" key="1">
    <source>
        <dbReference type="ARBA" id="ARBA00004651"/>
    </source>
</evidence>
<feature type="transmembrane region" description="Helical" evidence="8">
    <location>
        <begin position="69"/>
        <end position="94"/>
    </location>
</feature>
<evidence type="ECO:0000256" key="2">
    <source>
        <dbReference type="ARBA" id="ARBA00022475"/>
    </source>
</evidence>
<evidence type="ECO:0000313" key="10">
    <source>
        <dbReference type="Proteomes" id="UP001265700"/>
    </source>
</evidence>
<dbReference type="EMBL" id="JAVDWU010000003">
    <property type="protein sequence ID" value="MDR7150055.1"/>
    <property type="molecule type" value="Genomic_DNA"/>
</dbReference>
<evidence type="ECO:0000256" key="5">
    <source>
        <dbReference type="ARBA" id="ARBA00022692"/>
    </source>
</evidence>
<feature type="transmembrane region" description="Helical" evidence="8">
    <location>
        <begin position="206"/>
        <end position="228"/>
    </location>
</feature>
<evidence type="ECO:0000256" key="8">
    <source>
        <dbReference type="SAM" id="Phobius"/>
    </source>
</evidence>
<keyword evidence="2" id="KW-1003">Cell membrane</keyword>
<keyword evidence="4" id="KW-0808">Transferase</keyword>
<keyword evidence="3" id="KW-0328">Glycosyltransferase</keyword>
<evidence type="ECO:0000256" key="6">
    <source>
        <dbReference type="ARBA" id="ARBA00022989"/>
    </source>
</evidence>
<reference evidence="9 10" key="1">
    <citation type="submission" date="2023-07" db="EMBL/GenBank/DDBJ databases">
        <title>Sorghum-associated microbial communities from plants grown in Nebraska, USA.</title>
        <authorList>
            <person name="Schachtman D."/>
        </authorList>
    </citation>
    <scope>NUCLEOTIDE SEQUENCE [LARGE SCALE GENOMIC DNA]</scope>
    <source>
        <strain evidence="9 10">4249</strain>
    </source>
</reference>
<feature type="transmembrane region" description="Helical" evidence="8">
    <location>
        <begin position="336"/>
        <end position="353"/>
    </location>
</feature>
<dbReference type="RefSeq" id="WP_310315115.1">
    <property type="nucleotide sequence ID" value="NZ_JAVDWU010000003.1"/>
</dbReference>
<evidence type="ECO:0000313" key="9">
    <source>
        <dbReference type="EMBL" id="MDR7150055.1"/>
    </source>
</evidence>
<name>A0ABU1WL82_9BURK</name>
<feature type="transmembrane region" description="Helical" evidence="8">
    <location>
        <begin position="365"/>
        <end position="383"/>
    </location>
</feature>
<feature type="transmembrane region" description="Helical" evidence="8">
    <location>
        <begin position="161"/>
        <end position="186"/>
    </location>
</feature>
<keyword evidence="10" id="KW-1185">Reference proteome</keyword>
<dbReference type="PANTHER" id="PTHR33908:SF11">
    <property type="entry name" value="MEMBRANE PROTEIN"/>
    <property type="match status" value="1"/>
</dbReference>
<accession>A0ABU1WL82</accession>
<sequence>MSPLLDIEGRLFWQYMTEDGYLMQTVARNMAIGLGMSTAEGTMPTNGVQPLATFLFAGLHFLAQGDKTLAIALVTIFSTLVALISTWLLVCVGAKVFGHLPHGRGLAYVAAGLWFAAPLITRHSMNGLETGLYQGTLLLATLFYLQRFCTTTAPSRNSHLLLGFLLGLTFLARNDAVFFIAALLIAHLLLPVPGRSDTIASRFTTAMIAGSISIVVASPWLTNNYLAFGSIVPISGTAQSHAADIGRNLPWVAAYLFENAWLWLPVPGRVEALLPVQLVTFTATAAALVTYWFLIGRLAAAARIHFVAGTLFTAGLVTYYGLFFGASWFLPRYFSAASPFLWLFVVGAVYMGGRTVLASGRLRLAAVYVGVGCLTAMAALFAANDYRKGTTHMHKQVVDWTQTNLKAEVWVGAPQTGTLGYFHDRTINLDGKVNPEALRSLLNDGHNLNYVLASPVQYIVDWVGMAQWVKLDHFSARFGQEFEVVVEDPVQNLAVLRRLPSTP</sequence>
<comment type="subcellular location">
    <subcellularLocation>
        <location evidence="1">Cell membrane</location>
        <topology evidence="1">Multi-pass membrane protein</topology>
    </subcellularLocation>
</comment>
<proteinExistence type="predicted"/>
<dbReference type="InterPro" id="IPR050297">
    <property type="entry name" value="LipidA_mod_glycosyltrf_83"/>
</dbReference>
<feature type="transmembrane region" description="Helical" evidence="8">
    <location>
        <begin position="306"/>
        <end position="330"/>
    </location>
</feature>
<evidence type="ECO:0008006" key="11">
    <source>
        <dbReference type="Google" id="ProtNLM"/>
    </source>
</evidence>
<keyword evidence="6 8" id="KW-1133">Transmembrane helix</keyword>
<keyword evidence="7 8" id="KW-0472">Membrane</keyword>
<keyword evidence="5 8" id="KW-0812">Transmembrane</keyword>
<evidence type="ECO:0000256" key="3">
    <source>
        <dbReference type="ARBA" id="ARBA00022676"/>
    </source>
</evidence>
<gene>
    <name evidence="9" type="ORF">J2W49_002010</name>
</gene>
<feature type="transmembrane region" description="Helical" evidence="8">
    <location>
        <begin position="272"/>
        <end position="294"/>
    </location>
</feature>
<protein>
    <recommendedName>
        <fullName evidence="11">Glycosyltransferase RgtA/B/C/D-like domain-containing protein</fullName>
    </recommendedName>
</protein>
<evidence type="ECO:0000256" key="7">
    <source>
        <dbReference type="ARBA" id="ARBA00023136"/>
    </source>
</evidence>
<organism evidence="9 10">
    <name type="scientific">Hydrogenophaga palleronii</name>
    <dbReference type="NCBI Taxonomy" id="65655"/>
    <lineage>
        <taxon>Bacteria</taxon>
        <taxon>Pseudomonadati</taxon>
        <taxon>Pseudomonadota</taxon>
        <taxon>Betaproteobacteria</taxon>
        <taxon>Burkholderiales</taxon>
        <taxon>Comamonadaceae</taxon>
        <taxon>Hydrogenophaga</taxon>
    </lineage>
</organism>